<evidence type="ECO:0000313" key="5">
    <source>
        <dbReference type="EMBL" id="CUV03604.1"/>
    </source>
</evidence>
<accession>A0A160VBI4</accession>
<dbReference type="Pfam" id="PF01513">
    <property type="entry name" value="NAD_kinase"/>
    <property type="match status" value="1"/>
</dbReference>
<dbReference type="GO" id="GO:0006741">
    <property type="term" value="P:NADP+ biosynthetic process"/>
    <property type="evidence" value="ECO:0007669"/>
    <property type="project" value="InterPro"/>
</dbReference>
<keyword evidence="2 5" id="KW-0418">Kinase</keyword>
<dbReference type="GO" id="GO:0003951">
    <property type="term" value="F:NAD+ kinase activity"/>
    <property type="evidence" value="ECO:0007669"/>
    <property type="project" value="UniProtKB-EC"/>
</dbReference>
<keyword evidence="1 5" id="KW-0808">Transferase</keyword>
<evidence type="ECO:0000256" key="3">
    <source>
        <dbReference type="ARBA" id="ARBA00022857"/>
    </source>
</evidence>
<dbReference type="SUPFAM" id="SSF111331">
    <property type="entry name" value="NAD kinase/diacylglycerol kinase-like"/>
    <property type="match status" value="1"/>
</dbReference>
<dbReference type="Pfam" id="PF20143">
    <property type="entry name" value="NAD_kinase_C"/>
    <property type="match status" value="1"/>
</dbReference>
<dbReference type="InterPro" id="IPR002504">
    <property type="entry name" value="NADK"/>
</dbReference>
<dbReference type="GO" id="GO:0019674">
    <property type="term" value="P:NAD+ metabolic process"/>
    <property type="evidence" value="ECO:0007669"/>
    <property type="project" value="InterPro"/>
</dbReference>
<dbReference type="Gene3D" id="3.40.50.10330">
    <property type="entry name" value="Probable inorganic polyphosphate/atp-NAD kinase, domain 1"/>
    <property type="match status" value="1"/>
</dbReference>
<evidence type="ECO:0000256" key="4">
    <source>
        <dbReference type="ARBA" id="ARBA00023027"/>
    </source>
</evidence>
<dbReference type="HAMAP" id="MF_00361">
    <property type="entry name" value="NAD_kinase"/>
    <property type="match status" value="1"/>
</dbReference>
<protein>
    <submittedName>
        <fullName evidence="5">NAD kinase</fullName>
        <ecNumber evidence="5">2.7.1.23</ecNumber>
    </submittedName>
</protein>
<sequence length="280" mass="29952">MKNIGIIYNARVPEALDLSTAILHDLNLSENSWISPAENLESLLPRAETTDLVITVGGDGTILRAVNFTGPAAIPIVGINMGRLGFMTELQVDEAMERLPFYFNGDSRMDERNMLQATVTRLNSAGTDGPYHALNDVVLTRGAVSRVVTVSGTIDGTPVTTFRADGVIMSTATGSTGYNLAVGGPILDPESDSMVLKTVAAHMGLSAALVLKPSTEVTLTLEGFQSAILAVDGIIDHPLDLGDKVEIKQSPHKARFLRAHPSSYFFGTLTRRLGFSIRGQ</sequence>
<keyword evidence="4" id="KW-0520">NAD</keyword>
<dbReference type="PANTHER" id="PTHR20275:SF0">
    <property type="entry name" value="NAD KINASE"/>
    <property type="match status" value="1"/>
</dbReference>
<reference evidence="5" key="1">
    <citation type="submission" date="2015-10" db="EMBL/GenBank/DDBJ databases">
        <authorList>
            <person name="Gilbert D.G."/>
        </authorList>
    </citation>
    <scope>NUCLEOTIDE SEQUENCE</scope>
</reference>
<dbReference type="InterPro" id="IPR017438">
    <property type="entry name" value="ATP-NAD_kinase_N"/>
</dbReference>
<dbReference type="EC" id="2.7.1.23" evidence="5"/>
<proteinExistence type="inferred from homology"/>
<evidence type="ECO:0000256" key="2">
    <source>
        <dbReference type="ARBA" id="ARBA00022777"/>
    </source>
</evidence>
<dbReference type="AlphaFoldDB" id="A0A160VBI4"/>
<organism evidence="5">
    <name type="scientific">hydrothermal vent metagenome</name>
    <dbReference type="NCBI Taxonomy" id="652676"/>
    <lineage>
        <taxon>unclassified sequences</taxon>
        <taxon>metagenomes</taxon>
        <taxon>ecological metagenomes</taxon>
    </lineage>
</organism>
<gene>
    <name evidence="5" type="ORF">MGWOODY_Clf1381</name>
</gene>
<dbReference type="InterPro" id="IPR016064">
    <property type="entry name" value="NAD/diacylglycerol_kinase_sf"/>
</dbReference>
<dbReference type="Gene3D" id="2.60.200.30">
    <property type="entry name" value="Probable inorganic polyphosphate/atp-NAD kinase, domain 2"/>
    <property type="match status" value="1"/>
</dbReference>
<keyword evidence="3" id="KW-0521">NADP</keyword>
<dbReference type="InterPro" id="IPR017437">
    <property type="entry name" value="ATP-NAD_kinase_PpnK-typ_C"/>
</dbReference>
<dbReference type="EMBL" id="FAXA01000446">
    <property type="protein sequence ID" value="CUV03604.1"/>
    <property type="molecule type" value="Genomic_DNA"/>
</dbReference>
<name>A0A160VBI4_9ZZZZ</name>
<evidence type="ECO:0000256" key="1">
    <source>
        <dbReference type="ARBA" id="ARBA00022679"/>
    </source>
</evidence>
<dbReference type="PANTHER" id="PTHR20275">
    <property type="entry name" value="NAD KINASE"/>
    <property type="match status" value="1"/>
</dbReference>